<protein>
    <submittedName>
        <fullName evidence="1">Transposase</fullName>
    </submittedName>
</protein>
<name>A0A223I0U3_THETR</name>
<dbReference type="AlphaFoldDB" id="A0A223I0U3"/>
<sequence>MVRDNSNKQSKLEIVYMEQLVPKSHILRLIDKYIDFSFIKDLTKDFYCADN</sequence>
<evidence type="ECO:0000313" key="1">
    <source>
        <dbReference type="EMBL" id="AST58277.1"/>
    </source>
</evidence>
<evidence type="ECO:0000313" key="2">
    <source>
        <dbReference type="Proteomes" id="UP000214975"/>
    </source>
</evidence>
<accession>A0A223I0U3</accession>
<dbReference type="EMBL" id="CP016893">
    <property type="protein sequence ID" value="AST58277.1"/>
    <property type="molecule type" value="Genomic_DNA"/>
</dbReference>
<proteinExistence type="predicted"/>
<organism evidence="1 2">
    <name type="scientific">Thermoanaerobacterium thermosaccharolyticum</name>
    <name type="common">Clostridium thermosaccharolyticum</name>
    <dbReference type="NCBI Taxonomy" id="1517"/>
    <lineage>
        <taxon>Bacteria</taxon>
        <taxon>Bacillati</taxon>
        <taxon>Bacillota</taxon>
        <taxon>Clostridia</taxon>
        <taxon>Thermoanaerobacterales</taxon>
        <taxon>Thermoanaerobacteraceae</taxon>
        <taxon>Thermoanaerobacterium</taxon>
    </lineage>
</organism>
<gene>
    <name evidence="1" type="ORF">Thert_02371</name>
</gene>
<dbReference type="Proteomes" id="UP000214975">
    <property type="component" value="Chromosome"/>
</dbReference>
<reference evidence="1 2" key="1">
    <citation type="submission" date="2016-08" db="EMBL/GenBank/DDBJ databases">
        <title>A novel genetic cassette of butanologenic Thermoanaerobacterium thermosaccharolyticum that directly convert cellulose to butanol.</title>
        <authorList>
            <person name="Li T."/>
            <person name="He J."/>
        </authorList>
    </citation>
    <scope>NUCLEOTIDE SEQUENCE [LARGE SCALE GENOMIC DNA]</scope>
    <source>
        <strain evidence="1 2">TG57</strain>
    </source>
</reference>